<dbReference type="PANTHER" id="PTHR16133">
    <property type="entry name" value="SOLUTE CARRIER FAMILY 39 ZINC TRANSPORTER , MEMBER 9-RELATED"/>
    <property type="match status" value="1"/>
</dbReference>
<evidence type="ECO:0000313" key="10">
    <source>
        <dbReference type="Proteomes" id="UP000053664"/>
    </source>
</evidence>
<evidence type="ECO:0000256" key="4">
    <source>
        <dbReference type="ARBA" id="ARBA00022989"/>
    </source>
</evidence>
<evidence type="ECO:0000313" key="9">
    <source>
        <dbReference type="EMBL" id="EPQ29086.1"/>
    </source>
</evidence>
<evidence type="ECO:0000256" key="6">
    <source>
        <dbReference type="ARBA" id="ARBA00023136"/>
    </source>
</evidence>
<dbReference type="OrthoDB" id="19859at2759"/>
<reference evidence="9 10" key="1">
    <citation type="journal article" date="2013" name="Plant Cell">
        <title>The transition from a phytopathogenic smut ancestor to an anamorphic biocontrol agent deciphered by comparative whole-genome analysis.</title>
        <authorList>
            <person name="Lefebvre F."/>
            <person name="Joly D.L."/>
            <person name="Labbe C."/>
            <person name="Teichmann B."/>
            <person name="Linning R."/>
            <person name="Belzile F."/>
            <person name="Bakkeren G."/>
            <person name="Belanger R.R."/>
        </authorList>
    </citation>
    <scope>NUCLEOTIDE SEQUENCE [LARGE SCALE GENOMIC DNA]</scope>
    <source>
        <strain evidence="9 10">PF-1</strain>
    </source>
</reference>
<dbReference type="GeneID" id="19317485"/>
<feature type="transmembrane region" description="Helical" evidence="8">
    <location>
        <begin position="34"/>
        <end position="55"/>
    </location>
</feature>
<keyword evidence="6 8" id="KW-0472">Membrane</keyword>
<dbReference type="AlphaFoldDB" id="A0A061HEP5"/>
<evidence type="ECO:0000256" key="7">
    <source>
        <dbReference type="SAM" id="MobiDB-lite"/>
    </source>
</evidence>
<accession>A0A061HEP5</accession>
<dbReference type="RefSeq" id="XP_007879083.1">
    <property type="nucleotide sequence ID" value="XM_007880892.1"/>
</dbReference>
<dbReference type="eggNOG" id="KOG3907">
    <property type="taxonomic scope" value="Eukaryota"/>
</dbReference>
<feature type="region of interest" description="Disordered" evidence="7">
    <location>
        <begin position="177"/>
        <end position="205"/>
    </location>
</feature>
<feature type="region of interest" description="Disordered" evidence="7">
    <location>
        <begin position="115"/>
        <end position="149"/>
    </location>
</feature>
<name>A0A061HEP5_9BASI</name>
<dbReference type="KEGG" id="pfp:PFL1_03375"/>
<protein>
    <recommendedName>
        <fullName evidence="11">Zinc/iron permease</fullName>
    </recommendedName>
</protein>
<feature type="transmembrane region" description="Helical" evidence="8">
    <location>
        <begin position="383"/>
        <end position="407"/>
    </location>
</feature>
<dbReference type="Proteomes" id="UP000053664">
    <property type="component" value="Unassembled WGS sequence"/>
</dbReference>
<evidence type="ECO:0000256" key="8">
    <source>
        <dbReference type="SAM" id="Phobius"/>
    </source>
</evidence>
<dbReference type="HOGENOM" id="CLU_028824_0_0_1"/>
<feature type="transmembrane region" description="Helical" evidence="8">
    <location>
        <begin position="419"/>
        <end position="442"/>
    </location>
</feature>
<evidence type="ECO:0000256" key="5">
    <source>
        <dbReference type="ARBA" id="ARBA00023034"/>
    </source>
</evidence>
<dbReference type="PANTHER" id="PTHR16133:SF0">
    <property type="entry name" value="ZINC_IRON REGULATED TRANSPORTER-RELATED PROTEIN 102B, ISOFORM E"/>
    <property type="match status" value="1"/>
</dbReference>
<gene>
    <name evidence="9" type="ORF">PFL1_03375</name>
</gene>
<keyword evidence="3 8" id="KW-0812">Transmembrane</keyword>
<dbReference type="InterPro" id="IPR003689">
    <property type="entry name" value="ZIP"/>
</dbReference>
<proteinExistence type="predicted"/>
<feature type="compositionally biased region" description="Basic and acidic residues" evidence="7">
    <location>
        <begin position="239"/>
        <end position="261"/>
    </location>
</feature>
<comment type="subcellular location">
    <subcellularLocation>
        <location evidence="1">Endomembrane system</location>
        <topology evidence="1">Multi-pass membrane protein</topology>
    </subcellularLocation>
    <subcellularLocation>
        <location evidence="2">Golgi apparatus membrane</location>
    </subcellularLocation>
</comment>
<sequence length="543" mass="57232">MTSLVSFIVLTASMGVGTLVCGLIPLSLPLSRRALRILEVFSAGLLIGAAVTVVVPEGAKTLFNSDKKAASASRSLVFPKDGLPIHAETAPVAVLDRVAASSDVSDWAWSFVSKRQATDEPHGHEHEGSEGSGDHHHHDDHHQSAGADSSEHLLGTSIICGFLLMFVIDQAAASAPAHHDHEHTLHSHAQTPAPTPSRRPEAHRLSRSFQQRRLQLFAQVAEEQAAGPNRAAVTLDDNAEPRRQDHHDDWPPHRAHGRDSRSSSSDLDYLPDDYDDDRHVGSPTAVSSKFDERGWSAASPTPAGASLVRADSSAPLLSPAPPKRRRGSHASAHSARSSPSTSSAAVPRDSFRQMLTTLVGLLIHAFADGIAMGASAGSGDSSLTLIVFFAIMVHKAPASFGLCTLLISQRLSRADIRKGVALFSLAAPLGAVTTYVLISLLFGGSTGGGIDSKHIGIALLFSGGTFLFVAMHAVLELAGPDADLEPVSDGTGDTEAQRNGTDDAVVEREVLGKLVRMGLVILGAWTPRLLQKVAAGLGGGHHH</sequence>
<dbReference type="Pfam" id="PF02535">
    <property type="entry name" value="Zip"/>
    <property type="match status" value="1"/>
</dbReference>
<feature type="compositionally biased region" description="Basic and acidic residues" evidence="7">
    <location>
        <begin position="116"/>
        <end position="143"/>
    </location>
</feature>
<dbReference type="GO" id="GO:0000139">
    <property type="term" value="C:Golgi membrane"/>
    <property type="evidence" value="ECO:0007669"/>
    <property type="project" value="UniProtKB-SubCell"/>
</dbReference>
<feature type="transmembrane region" description="Helical" evidence="8">
    <location>
        <begin position="7"/>
        <end position="28"/>
    </location>
</feature>
<feature type="transmembrane region" description="Helical" evidence="8">
    <location>
        <begin position="454"/>
        <end position="475"/>
    </location>
</feature>
<dbReference type="GO" id="GO:0006829">
    <property type="term" value="P:zinc ion transport"/>
    <property type="evidence" value="ECO:0007669"/>
    <property type="project" value="InterPro"/>
</dbReference>
<evidence type="ECO:0000256" key="2">
    <source>
        <dbReference type="ARBA" id="ARBA00004394"/>
    </source>
</evidence>
<evidence type="ECO:0000256" key="1">
    <source>
        <dbReference type="ARBA" id="ARBA00004127"/>
    </source>
</evidence>
<feature type="transmembrane region" description="Helical" evidence="8">
    <location>
        <begin position="358"/>
        <end position="377"/>
    </location>
</feature>
<evidence type="ECO:0008006" key="11">
    <source>
        <dbReference type="Google" id="ProtNLM"/>
    </source>
</evidence>
<evidence type="ECO:0000256" key="3">
    <source>
        <dbReference type="ARBA" id="ARBA00022692"/>
    </source>
</evidence>
<dbReference type="EMBL" id="KE361632">
    <property type="protein sequence ID" value="EPQ29086.1"/>
    <property type="molecule type" value="Genomic_DNA"/>
</dbReference>
<feature type="region of interest" description="Disordered" evidence="7">
    <location>
        <begin position="223"/>
        <end position="347"/>
    </location>
</feature>
<feature type="compositionally biased region" description="Low complexity" evidence="7">
    <location>
        <begin position="329"/>
        <end position="347"/>
    </location>
</feature>
<dbReference type="GO" id="GO:0046873">
    <property type="term" value="F:metal ion transmembrane transporter activity"/>
    <property type="evidence" value="ECO:0007669"/>
    <property type="project" value="InterPro"/>
</dbReference>
<keyword evidence="5" id="KW-0333">Golgi apparatus</keyword>
<organism evidence="9 10">
    <name type="scientific">Pseudozyma flocculosa PF-1</name>
    <dbReference type="NCBI Taxonomy" id="1277687"/>
    <lineage>
        <taxon>Eukaryota</taxon>
        <taxon>Fungi</taxon>
        <taxon>Dikarya</taxon>
        <taxon>Basidiomycota</taxon>
        <taxon>Ustilaginomycotina</taxon>
        <taxon>Ustilaginomycetes</taxon>
        <taxon>Ustilaginales</taxon>
        <taxon>Ustilaginaceae</taxon>
        <taxon>Pseudozyma</taxon>
    </lineage>
</organism>
<dbReference type="InterPro" id="IPR045891">
    <property type="entry name" value="ZIP9"/>
</dbReference>
<keyword evidence="4 8" id="KW-1133">Transmembrane helix</keyword>